<organism evidence="2 3">
    <name type="scientific">Xanthomonas dyei</name>
    <dbReference type="NCBI Taxonomy" id="743699"/>
    <lineage>
        <taxon>Bacteria</taxon>
        <taxon>Pseudomonadati</taxon>
        <taxon>Pseudomonadota</taxon>
        <taxon>Gammaproteobacteria</taxon>
        <taxon>Lysobacterales</taxon>
        <taxon>Lysobacteraceae</taxon>
        <taxon>Xanthomonas</taxon>
    </lineage>
</organism>
<evidence type="ECO:0000256" key="1">
    <source>
        <dbReference type="SAM" id="SignalP"/>
    </source>
</evidence>
<evidence type="ECO:0000313" key="2">
    <source>
        <dbReference type="EMBL" id="PPU55847.1"/>
    </source>
</evidence>
<comment type="caution">
    <text evidence="2">The sequence shown here is derived from an EMBL/GenBank/DDBJ whole genome shotgun (WGS) entry which is preliminary data.</text>
</comment>
<accession>A0A2S7C2Q3</accession>
<keyword evidence="2" id="KW-0378">Hydrolase</keyword>
<dbReference type="Proteomes" id="UP000238908">
    <property type="component" value="Unassembled WGS sequence"/>
</dbReference>
<sequence length="337" mass="36265">MRAGHGSVDHRGVWRMCKRVLILAALLAVCLLANGCNAAAPMWMGANVKVSANAPWESAAAAQSLDALAGTGARKALLVAFVWQANPQSNDPVLGSDSSLEAMRAALRQSHRSGLQPTLKVHVWVPGHWAGEVAPADQAAWFAAYQKALLPLAQLAEDEHAEALVVGTELRKLQDAPQWPALVAAVRKVYRGKLLYVADGMEHAETFHYWSLFDAVGTSLYPRLSDAAGARATEMNAAAQRLQDLGQRVGKPVWVAELGLRSARGSLAAPWESPEQRTAAVDTRLQLQVLQQWRKVLQAHGVDGIGLWCWYTDPAAGGPGDSDFTVQGKPAQQVLAR</sequence>
<dbReference type="CDD" id="cd19608">
    <property type="entry name" value="GH113_mannanase-like"/>
    <property type="match status" value="1"/>
</dbReference>
<evidence type="ECO:0000313" key="3">
    <source>
        <dbReference type="Proteomes" id="UP000238908"/>
    </source>
</evidence>
<dbReference type="InterPro" id="IPR017853">
    <property type="entry name" value="GH"/>
</dbReference>
<dbReference type="GO" id="GO:0016798">
    <property type="term" value="F:hydrolase activity, acting on glycosyl bonds"/>
    <property type="evidence" value="ECO:0007669"/>
    <property type="project" value="UniProtKB-KW"/>
</dbReference>
<dbReference type="Gene3D" id="3.20.20.80">
    <property type="entry name" value="Glycosidases"/>
    <property type="match status" value="1"/>
</dbReference>
<reference evidence="2 3" key="1">
    <citation type="submission" date="2016-08" db="EMBL/GenBank/DDBJ databases">
        <authorList>
            <person name="Seilhamer J.J."/>
        </authorList>
    </citation>
    <scope>NUCLEOTIDE SEQUENCE [LARGE SCALE GENOMIC DNA]</scope>
    <source>
        <strain evidence="2 3">CFBP7245</strain>
    </source>
</reference>
<name>A0A2S7C2Q3_9XANT</name>
<dbReference type="SUPFAM" id="SSF51445">
    <property type="entry name" value="(Trans)glycosidases"/>
    <property type="match status" value="1"/>
</dbReference>
<protein>
    <submittedName>
        <fullName evidence="2">Glycosidase-like protein</fullName>
    </submittedName>
</protein>
<gene>
    <name evidence="2" type="ORF">XdyCFBP7245_11610</name>
</gene>
<proteinExistence type="predicted"/>
<keyword evidence="1" id="KW-0732">Signal</keyword>
<dbReference type="EMBL" id="MDEE01000015">
    <property type="protein sequence ID" value="PPU55847.1"/>
    <property type="molecule type" value="Genomic_DNA"/>
</dbReference>
<dbReference type="AlphaFoldDB" id="A0A2S7C2Q3"/>
<dbReference type="Pfam" id="PF22612">
    <property type="entry name" value="GH113"/>
    <property type="match status" value="1"/>
</dbReference>
<feature type="signal peptide" evidence="1">
    <location>
        <begin position="1"/>
        <end position="38"/>
    </location>
</feature>
<keyword evidence="2" id="KW-0326">Glycosidase</keyword>
<feature type="chain" id="PRO_5015603289" evidence="1">
    <location>
        <begin position="39"/>
        <end position="337"/>
    </location>
</feature>
<dbReference type="InterPro" id="IPR055151">
    <property type="entry name" value="GH113"/>
</dbReference>